<organism evidence="2 3">
    <name type="scientific">Thlaspi arvense</name>
    <name type="common">Field penny-cress</name>
    <dbReference type="NCBI Taxonomy" id="13288"/>
    <lineage>
        <taxon>Eukaryota</taxon>
        <taxon>Viridiplantae</taxon>
        <taxon>Streptophyta</taxon>
        <taxon>Embryophyta</taxon>
        <taxon>Tracheophyta</taxon>
        <taxon>Spermatophyta</taxon>
        <taxon>Magnoliopsida</taxon>
        <taxon>eudicotyledons</taxon>
        <taxon>Gunneridae</taxon>
        <taxon>Pentapetalae</taxon>
        <taxon>rosids</taxon>
        <taxon>malvids</taxon>
        <taxon>Brassicales</taxon>
        <taxon>Brassicaceae</taxon>
        <taxon>Thlaspideae</taxon>
        <taxon>Thlaspi</taxon>
    </lineage>
</organism>
<keyword evidence="3" id="KW-1185">Reference proteome</keyword>
<dbReference type="PANTHER" id="PTHR33167:SF29">
    <property type="entry name" value="T28K15.14 PROTEIN"/>
    <property type="match status" value="1"/>
</dbReference>
<feature type="region of interest" description="Disordered" evidence="1">
    <location>
        <begin position="162"/>
        <end position="187"/>
    </location>
</feature>
<dbReference type="Pfam" id="PF05904">
    <property type="entry name" value="DUF863"/>
    <property type="match status" value="1"/>
</dbReference>
<dbReference type="Proteomes" id="UP000836841">
    <property type="component" value="Chromosome 2"/>
</dbReference>
<evidence type="ECO:0000313" key="2">
    <source>
        <dbReference type="EMBL" id="CAH2048036.1"/>
    </source>
</evidence>
<reference evidence="2 3" key="1">
    <citation type="submission" date="2022-03" db="EMBL/GenBank/DDBJ databases">
        <authorList>
            <person name="Nunn A."/>
            <person name="Chopra R."/>
            <person name="Nunn A."/>
            <person name="Contreras Garrido A."/>
        </authorList>
    </citation>
    <scope>NUCLEOTIDE SEQUENCE [LARGE SCALE GENOMIC DNA]</scope>
</reference>
<evidence type="ECO:0000256" key="1">
    <source>
        <dbReference type="SAM" id="MobiDB-lite"/>
    </source>
</evidence>
<proteinExistence type="predicted"/>
<dbReference type="PANTHER" id="PTHR33167">
    <property type="entry name" value="TRANSCRIPTION FACTOR, PUTATIVE (DUF863)-RELATED"/>
    <property type="match status" value="1"/>
</dbReference>
<feature type="compositionally biased region" description="Basic and acidic residues" evidence="1">
    <location>
        <begin position="176"/>
        <end position="187"/>
    </location>
</feature>
<feature type="region of interest" description="Disordered" evidence="1">
    <location>
        <begin position="279"/>
        <end position="298"/>
    </location>
</feature>
<protein>
    <submittedName>
        <fullName evidence="2">Uncharacterized protein</fullName>
    </submittedName>
</protein>
<dbReference type="EMBL" id="OU466858">
    <property type="protein sequence ID" value="CAH2048036.1"/>
    <property type="molecule type" value="Genomic_DNA"/>
</dbReference>
<sequence>MYFHGLSKKRCESYEESSKQNQISMVTLFGQQVYTAKGSQDTIDLRFPSKIEASDTNWFGKRSEKVIISGGLGLLDLNQTPVSEPVYDHDQCFFQDLNFPYTQEKEAISKKSGLHDVHEKDSTASPASCCTAEQEDSSEVIQIAAECLLHISAVSLSQSKDFTLKPGSRPNSSSQDQERLDKLEKVNEEPGRSCDSFELRTLGISETVLEDVCCVSSKSKDEVMSSEKEVGVKLRRGKRMKNFQKEILPGLLSLSRHEIREDINILETVLRSREYKKMQGKTRNNKGLTQGYVGRRRR</sequence>
<gene>
    <name evidence="2" type="ORF">TAV2_LOCUS8144</name>
</gene>
<dbReference type="AlphaFoldDB" id="A0AAU9RR18"/>
<accession>A0AAU9RR18</accession>
<dbReference type="InterPro" id="IPR008581">
    <property type="entry name" value="DUF863_pln"/>
</dbReference>
<name>A0AAU9RR18_THLAR</name>
<evidence type="ECO:0000313" key="3">
    <source>
        <dbReference type="Proteomes" id="UP000836841"/>
    </source>
</evidence>